<protein>
    <recommendedName>
        <fullName evidence="8">Cytochrome b5 domain-containing protein 1</fullName>
    </recommendedName>
</protein>
<evidence type="ECO:0000313" key="13">
    <source>
        <dbReference type="Proteomes" id="UP000316726"/>
    </source>
</evidence>
<proteinExistence type="predicted"/>
<reference evidence="12 13" key="1">
    <citation type="submission" date="2018-07" db="EMBL/GenBank/DDBJ databases">
        <title>The complete nuclear genome of the prasinophyte Chloropicon primus (CCMP1205).</title>
        <authorList>
            <person name="Pombert J.-F."/>
            <person name="Otis C."/>
            <person name="Turmel M."/>
            <person name="Lemieux C."/>
        </authorList>
    </citation>
    <scope>NUCLEOTIDE SEQUENCE [LARGE SCALE GENOMIC DNA]</scope>
    <source>
        <strain evidence="12 13">CCMP1205</strain>
    </source>
</reference>
<dbReference type="PANTHER" id="PTHR21281">
    <property type="entry name" value="CYTOCHROME B5 DOMAIN-CONTAINING PROTEIN 1"/>
    <property type="match status" value="1"/>
</dbReference>
<dbReference type="PANTHER" id="PTHR21281:SF0">
    <property type="entry name" value="CYTOCHROME B5 DOMAIN-CONTAINING PROTEIN 1"/>
    <property type="match status" value="1"/>
</dbReference>
<evidence type="ECO:0000256" key="4">
    <source>
        <dbReference type="ARBA" id="ARBA00022723"/>
    </source>
</evidence>
<dbReference type="InterPro" id="IPR036400">
    <property type="entry name" value="Cyt_B5-like_heme/steroid_sf"/>
</dbReference>
<evidence type="ECO:0000313" key="12">
    <source>
        <dbReference type="EMBL" id="QDZ22324.1"/>
    </source>
</evidence>
<dbReference type="InterPro" id="IPR052320">
    <property type="entry name" value="Cytochrome_b5_domain"/>
</dbReference>
<dbReference type="SMART" id="SM01117">
    <property type="entry name" value="Cyt-b5"/>
    <property type="match status" value="1"/>
</dbReference>
<evidence type="ECO:0000256" key="2">
    <source>
        <dbReference type="ARBA" id="ARBA00022490"/>
    </source>
</evidence>
<keyword evidence="5" id="KW-0408">Iron</keyword>
<keyword evidence="4" id="KW-0479">Metal-binding</keyword>
<evidence type="ECO:0000256" key="1">
    <source>
        <dbReference type="ARBA" id="ARBA00004430"/>
    </source>
</evidence>
<dbReference type="EMBL" id="CP031040">
    <property type="protein sequence ID" value="QDZ22324.1"/>
    <property type="molecule type" value="Genomic_DNA"/>
</dbReference>
<dbReference type="Pfam" id="PF00173">
    <property type="entry name" value="Cyt-b5"/>
    <property type="match status" value="1"/>
</dbReference>
<evidence type="ECO:0000256" key="3">
    <source>
        <dbReference type="ARBA" id="ARBA00022617"/>
    </source>
</evidence>
<dbReference type="InterPro" id="IPR001199">
    <property type="entry name" value="Cyt_B5-like_heme/steroid-bd"/>
</dbReference>
<comment type="function">
    <text evidence="9">Radial spoke stalk protein that binds heme under oxidizing conditions. Required for the coordinated beating of multiple cilia maybe by functioning in a redox signaling pathway.</text>
</comment>
<dbReference type="OrthoDB" id="260091at2759"/>
<keyword evidence="13" id="KW-1185">Reference proteome</keyword>
<evidence type="ECO:0000256" key="5">
    <source>
        <dbReference type="ARBA" id="ARBA00023004"/>
    </source>
</evidence>
<dbReference type="STRING" id="1764295.A0A5B8MQN5"/>
<gene>
    <name evidence="12" type="ORF">A3770_07p48420</name>
</gene>
<dbReference type="Proteomes" id="UP000316726">
    <property type="component" value="Chromosome 7"/>
</dbReference>
<dbReference type="AlphaFoldDB" id="A0A5B8MQN5"/>
<evidence type="ECO:0000256" key="6">
    <source>
        <dbReference type="ARBA" id="ARBA00023212"/>
    </source>
</evidence>
<evidence type="ECO:0000259" key="11">
    <source>
        <dbReference type="SMART" id="SM01117"/>
    </source>
</evidence>
<evidence type="ECO:0000256" key="9">
    <source>
        <dbReference type="ARBA" id="ARBA00046139"/>
    </source>
</evidence>
<dbReference type="GO" id="GO:0005930">
    <property type="term" value="C:axoneme"/>
    <property type="evidence" value="ECO:0007669"/>
    <property type="project" value="UniProtKB-SubCell"/>
</dbReference>
<dbReference type="SUPFAM" id="SSF55856">
    <property type="entry name" value="Cytochrome b5-like heme/steroid binding domain"/>
    <property type="match status" value="1"/>
</dbReference>
<dbReference type="GO" id="GO:0046872">
    <property type="term" value="F:metal ion binding"/>
    <property type="evidence" value="ECO:0007669"/>
    <property type="project" value="UniProtKB-KW"/>
</dbReference>
<keyword evidence="6" id="KW-0206">Cytoskeleton</keyword>
<evidence type="ECO:0000256" key="10">
    <source>
        <dbReference type="SAM" id="MobiDB-lite"/>
    </source>
</evidence>
<evidence type="ECO:0000256" key="7">
    <source>
        <dbReference type="ARBA" id="ARBA00023273"/>
    </source>
</evidence>
<accession>A0A5B8MQN5</accession>
<comment type="subcellular location">
    <subcellularLocation>
        <location evidence="1">Cytoplasm</location>
        <location evidence="1">Cytoskeleton</location>
        <location evidence="1">Cilium axoneme</location>
    </subcellularLocation>
</comment>
<evidence type="ECO:0000256" key="8">
    <source>
        <dbReference type="ARBA" id="ARBA00040649"/>
    </source>
</evidence>
<keyword evidence="3" id="KW-0349">Heme</keyword>
<keyword evidence="2" id="KW-0963">Cytoplasm</keyword>
<keyword evidence="7" id="KW-0966">Cell projection</keyword>
<feature type="domain" description="Cytochrome b5 heme-binding" evidence="11">
    <location>
        <begin position="39"/>
        <end position="113"/>
    </location>
</feature>
<organism evidence="12 13">
    <name type="scientific">Chloropicon primus</name>
    <dbReference type="NCBI Taxonomy" id="1764295"/>
    <lineage>
        <taxon>Eukaryota</taxon>
        <taxon>Viridiplantae</taxon>
        <taxon>Chlorophyta</taxon>
        <taxon>Chloropicophyceae</taxon>
        <taxon>Chloropicales</taxon>
        <taxon>Chloropicaceae</taxon>
        <taxon>Chloropicon</taxon>
    </lineage>
</organism>
<dbReference type="Gene3D" id="3.10.120.10">
    <property type="entry name" value="Cytochrome b5-like heme/steroid binding domain"/>
    <property type="match status" value="1"/>
</dbReference>
<sequence>MTAEAGQPAEAENLIMEKAKAVETESAPESEEIRRSEYYTAKEVAFHNKPGDLWVSFLGNVYDLTPVVSKQTRELESDGSSLVFPLVKCAGTDISHWFDEATGDLKKYVDPIKNMKTYYIPQGRFVHVPPAEPVSDWDNSFEVPWWKDSTLKIGKLSASTRSIRVKNVLTGHEHLMEVPSEETVGQIRARYLEYNAHAASYTWKALKPNEEKELVFQNLDMTLTLQDNGIADDQPTFESLGIASDFHTPVIHLYYDDDLTVA</sequence>
<feature type="region of interest" description="Disordered" evidence="10">
    <location>
        <begin position="1"/>
        <end position="28"/>
    </location>
</feature>
<name>A0A5B8MQN5_9CHLO</name>